<keyword evidence="2" id="KW-1185">Reference proteome</keyword>
<proteinExistence type="predicted"/>
<comment type="caution">
    <text evidence="1">The sequence shown here is derived from an EMBL/GenBank/DDBJ whole genome shotgun (WGS) entry which is preliminary data.</text>
</comment>
<protein>
    <submittedName>
        <fullName evidence="1">Uncharacterized protein</fullName>
    </submittedName>
</protein>
<dbReference type="Proteomes" id="UP000499080">
    <property type="component" value="Unassembled WGS sequence"/>
</dbReference>
<sequence length="205" mass="23155">MRTSNSLKTSLRSQNKCALISVLGGKGLAILRRTKLSLYRKPQINHFVHNNKTLEEIIQTRSARNEADALRRARERLDQCHDSLNLRRENMLNSQIEMNIFELTIANIVYCVLFGHTHNILFRVHADPAKGAKHVTSRRSAHHLAHFVLANILGALNRQFGSISCLTMVDALCILGELQRQEPEYANLVGNACGLYNCEVSAIRK</sequence>
<dbReference type="AlphaFoldDB" id="A0A4Y2TYN0"/>
<name>A0A4Y2TYN0_ARAVE</name>
<evidence type="ECO:0000313" key="1">
    <source>
        <dbReference type="EMBL" id="GBO05738.1"/>
    </source>
</evidence>
<organism evidence="1 2">
    <name type="scientific">Araneus ventricosus</name>
    <name type="common">Orbweaver spider</name>
    <name type="synonym">Epeira ventricosa</name>
    <dbReference type="NCBI Taxonomy" id="182803"/>
    <lineage>
        <taxon>Eukaryota</taxon>
        <taxon>Metazoa</taxon>
        <taxon>Ecdysozoa</taxon>
        <taxon>Arthropoda</taxon>
        <taxon>Chelicerata</taxon>
        <taxon>Arachnida</taxon>
        <taxon>Araneae</taxon>
        <taxon>Araneomorphae</taxon>
        <taxon>Entelegynae</taxon>
        <taxon>Araneoidea</taxon>
        <taxon>Araneidae</taxon>
        <taxon>Araneus</taxon>
    </lineage>
</organism>
<reference evidence="1 2" key="1">
    <citation type="journal article" date="2019" name="Sci. Rep.">
        <title>Orb-weaving spider Araneus ventricosus genome elucidates the spidroin gene catalogue.</title>
        <authorList>
            <person name="Kono N."/>
            <person name="Nakamura H."/>
            <person name="Ohtoshi R."/>
            <person name="Moran D.A.P."/>
            <person name="Shinohara A."/>
            <person name="Yoshida Y."/>
            <person name="Fujiwara M."/>
            <person name="Mori M."/>
            <person name="Tomita M."/>
            <person name="Arakawa K."/>
        </authorList>
    </citation>
    <scope>NUCLEOTIDE SEQUENCE [LARGE SCALE GENOMIC DNA]</scope>
</reference>
<accession>A0A4Y2TYN0</accession>
<dbReference type="EMBL" id="BGPR01032260">
    <property type="protein sequence ID" value="GBO05738.1"/>
    <property type="molecule type" value="Genomic_DNA"/>
</dbReference>
<evidence type="ECO:0000313" key="2">
    <source>
        <dbReference type="Proteomes" id="UP000499080"/>
    </source>
</evidence>
<gene>
    <name evidence="1" type="ORF">AVEN_211026_1</name>
</gene>